<keyword evidence="5" id="KW-0010">Activator</keyword>
<comment type="subcellular location">
    <subcellularLocation>
        <location evidence="1">Nucleus</location>
    </subcellularLocation>
</comment>
<proteinExistence type="inferred from homology"/>
<dbReference type="FunFam" id="1.20.5.170:FF:000007">
    <property type="entry name" value="hepatic leukemia factor isoform X2"/>
    <property type="match status" value="1"/>
</dbReference>
<dbReference type="InterPro" id="IPR040223">
    <property type="entry name" value="PAR_bZIP"/>
</dbReference>
<dbReference type="GO" id="GO:0000981">
    <property type="term" value="F:DNA-binding transcription factor activity, RNA polymerase II-specific"/>
    <property type="evidence" value="ECO:0007669"/>
    <property type="project" value="TreeGrafter"/>
</dbReference>
<organism evidence="9 10">
    <name type="scientific">Hucho hucho</name>
    <name type="common">huchen</name>
    <dbReference type="NCBI Taxonomy" id="62062"/>
    <lineage>
        <taxon>Eukaryota</taxon>
        <taxon>Metazoa</taxon>
        <taxon>Chordata</taxon>
        <taxon>Craniata</taxon>
        <taxon>Vertebrata</taxon>
        <taxon>Euteleostomi</taxon>
        <taxon>Actinopterygii</taxon>
        <taxon>Neopterygii</taxon>
        <taxon>Teleostei</taxon>
        <taxon>Protacanthopterygii</taxon>
        <taxon>Salmoniformes</taxon>
        <taxon>Salmonidae</taxon>
        <taxon>Salmoninae</taxon>
        <taxon>Hucho</taxon>
    </lineage>
</organism>
<keyword evidence="10" id="KW-1185">Reference proteome</keyword>
<evidence type="ECO:0000313" key="10">
    <source>
        <dbReference type="Proteomes" id="UP000314982"/>
    </source>
</evidence>
<dbReference type="GO" id="GO:0000978">
    <property type="term" value="F:RNA polymerase II cis-regulatory region sequence-specific DNA binding"/>
    <property type="evidence" value="ECO:0007669"/>
    <property type="project" value="TreeGrafter"/>
</dbReference>
<evidence type="ECO:0000256" key="3">
    <source>
        <dbReference type="ARBA" id="ARBA00023015"/>
    </source>
</evidence>
<reference evidence="10" key="1">
    <citation type="submission" date="2018-06" db="EMBL/GenBank/DDBJ databases">
        <title>Genome assembly of Danube salmon.</title>
        <authorList>
            <person name="Macqueen D.J."/>
            <person name="Gundappa M.K."/>
        </authorList>
    </citation>
    <scope>NUCLEOTIDE SEQUENCE [LARGE SCALE GENOMIC DNA]</scope>
</reference>
<evidence type="ECO:0000256" key="1">
    <source>
        <dbReference type="ARBA" id="ARBA00004123"/>
    </source>
</evidence>
<dbReference type="InterPro" id="IPR046347">
    <property type="entry name" value="bZIP_sf"/>
</dbReference>
<evidence type="ECO:0000256" key="4">
    <source>
        <dbReference type="ARBA" id="ARBA00023125"/>
    </source>
</evidence>
<evidence type="ECO:0000256" key="2">
    <source>
        <dbReference type="ARBA" id="ARBA00009208"/>
    </source>
</evidence>
<evidence type="ECO:0000256" key="5">
    <source>
        <dbReference type="ARBA" id="ARBA00023159"/>
    </source>
</evidence>
<dbReference type="CDD" id="cd14695">
    <property type="entry name" value="bZIP_HLF"/>
    <property type="match status" value="1"/>
</dbReference>
<dbReference type="SUPFAM" id="SSF57959">
    <property type="entry name" value="Leucine zipper domain"/>
    <property type="match status" value="1"/>
</dbReference>
<dbReference type="Gene3D" id="1.20.5.170">
    <property type="match status" value="1"/>
</dbReference>
<dbReference type="Ensembl" id="ENSHHUT00000083505.1">
    <property type="protein sequence ID" value="ENSHHUP00000080926.1"/>
    <property type="gene ID" value="ENSHHUG00000047095.1"/>
</dbReference>
<evidence type="ECO:0000259" key="8">
    <source>
        <dbReference type="PROSITE" id="PS50217"/>
    </source>
</evidence>
<sequence>MSQKINGLVNGNNIDSDFQVTESELDDRSKRFSRSFLSELPVLPVVLKTAYISRLDNDKDKLFTGDNVDFGGGSAMGPSAALTPAIWDKTIPYNGETFHLEYMDLEEFLIENGIPTSSVDNAPNMEIAEKKTEKPTSTTTAPAAPISLLPVLELDQCEEEVVTTTLNSADITANTEVVTDKDRLTPETIDPEEIEVNVNFDPDPTDLVLSSVPGGELFNPRKHKFSEEDLKPQPMIKKAKKVYVSEDSKDEKYWQRRNKNNVAAKRSRDARRLKENQITVRAAFLERENTALRQEVGELRNYFARSKNVVARYVAKFGELALLEDQ</sequence>
<dbReference type="STRING" id="62062.ENSHHUP00000080926"/>
<evidence type="ECO:0000313" key="9">
    <source>
        <dbReference type="Ensembl" id="ENSHHUP00000080926.1"/>
    </source>
</evidence>
<keyword evidence="7" id="KW-0539">Nucleus</keyword>
<keyword evidence="3" id="KW-0805">Transcription regulation</keyword>
<evidence type="ECO:0000256" key="6">
    <source>
        <dbReference type="ARBA" id="ARBA00023163"/>
    </source>
</evidence>
<feature type="domain" description="BZIP" evidence="8">
    <location>
        <begin position="250"/>
        <end position="313"/>
    </location>
</feature>
<dbReference type="GO" id="GO:0005634">
    <property type="term" value="C:nucleus"/>
    <property type="evidence" value="ECO:0007669"/>
    <property type="project" value="UniProtKB-SubCell"/>
</dbReference>
<dbReference type="Proteomes" id="UP000314982">
    <property type="component" value="Unassembled WGS sequence"/>
</dbReference>
<comment type="similarity">
    <text evidence="2">Belongs to the bZIP family. PAR subfamily.</text>
</comment>
<dbReference type="InterPro" id="IPR004827">
    <property type="entry name" value="bZIP"/>
</dbReference>
<dbReference type="AlphaFoldDB" id="A0A4W5QT71"/>
<reference evidence="9" key="3">
    <citation type="submission" date="2025-09" db="UniProtKB">
        <authorList>
            <consortium name="Ensembl"/>
        </authorList>
    </citation>
    <scope>IDENTIFICATION</scope>
</reference>
<keyword evidence="6" id="KW-0804">Transcription</keyword>
<dbReference type="PROSITE" id="PS50217">
    <property type="entry name" value="BZIP"/>
    <property type="match status" value="1"/>
</dbReference>
<dbReference type="SMART" id="SM00338">
    <property type="entry name" value="BRLZ"/>
    <property type="match status" value="1"/>
</dbReference>
<dbReference type="PANTHER" id="PTHR11988">
    <property type="entry name" value="THYROTROPH EMBRYONIC FACTOR RELATED"/>
    <property type="match status" value="1"/>
</dbReference>
<keyword evidence="4" id="KW-0238">DNA-binding</keyword>
<reference evidence="9" key="2">
    <citation type="submission" date="2025-08" db="UniProtKB">
        <authorList>
            <consortium name="Ensembl"/>
        </authorList>
    </citation>
    <scope>IDENTIFICATION</scope>
</reference>
<evidence type="ECO:0000256" key="7">
    <source>
        <dbReference type="ARBA" id="ARBA00023242"/>
    </source>
</evidence>
<name>A0A4W5QT71_9TELE</name>
<protein>
    <submittedName>
        <fullName evidence="9">TEF transcription factor, PAR bZIP family member a</fullName>
    </submittedName>
</protein>
<dbReference type="GeneTree" id="ENSGT00940000156578"/>
<dbReference type="Pfam" id="PF07716">
    <property type="entry name" value="bZIP_2"/>
    <property type="match status" value="1"/>
</dbReference>
<dbReference type="PANTHER" id="PTHR11988:SF24">
    <property type="entry name" value="THYROTROPH EMBRYONIC FACTOR"/>
    <property type="match status" value="1"/>
</dbReference>
<accession>A0A4W5QT71</accession>